<proteinExistence type="predicted"/>
<evidence type="ECO:0000313" key="1">
    <source>
        <dbReference type="EMBL" id="XDJ40875.1"/>
    </source>
</evidence>
<name>A0AB39CFU0_9BURK</name>
<accession>A0AB39CFU0</accession>
<dbReference type="AlphaFoldDB" id="A0AB39CFU0"/>
<dbReference type="RefSeq" id="WP_368642925.1">
    <property type="nucleotide sequence ID" value="NZ_CP158252.1"/>
</dbReference>
<dbReference type="EMBL" id="CP158252">
    <property type="protein sequence ID" value="XDJ40875.1"/>
    <property type="molecule type" value="Genomic_DNA"/>
</dbReference>
<organism evidence="1">
    <name type="scientific">Castellaniella ginsengisoli</name>
    <dbReference type="NCBI Taxonomy" id="546114"/>
    <lineage>
        <taxon>Bacteria</taxon>
        <taxon>Pseudomonadati</taxon>
        <taxon>Pseudomonadota</taxon>
        <taxon>Betaproteobacteria</taxon>
        <taxon>Burkholderiales</taxon>
        <taxon>Alcaligenaceae</taxon>
        <taxon>Castellaniella</taxon>
    </lineage>
</organism>
<reference evidence="1" key="1">
    <citation type="submission" date="2024-05" db="EMBL/GenBank/DDBJ databases">
        <authorList>
            <person name="Luo Y.-C."/>
            <person name="Nicholds J."/>
            <person name="Mortimer T."/>
            <person name="Maboni G."/>
        </authorList>
    </citation>
    <scope>NUCLEOTIDE SEQUENCE</scope>
    <source>
        <strain evidence="1">153920</strain>
    </source>
</reference>
<protein>
    <submittedName>
        <fullName evidence="1">Uncharacterized protein</fullName>
    </submittedName>
</protein>
<gene>
    <name evidence="1" type="ORF">ABRY99_07860</name>
</gene>
<sequence length="91" mass="10158">MPFAIWDSIMENFDYRRVRAALDGQLDAQLLTQSERLAFEENLGSVLASPSAKSIQNMKALRESGRAVGYDEQGRLARTLPGGEWEVLEGE</sequence>